<evidence type="ECO:0000259" key="4">
    <source>
        <dbReference type="PROSITE" id="PS01124"/>
    </source>
</evidence>
<dbReference type="InterPro" id="IPR009057">
    <property type="entry name" value="Homeodomain-like_sf"/>
</dbReference>
<dbReference type="Gene3D" id="1.10.10.60">
    <property type="entry name" value="Homeodomain-like"/>
    <property type="match status" value="1"/>
</dbReference>
<dbReference type="EMBL" id="FCOE02000012">
    <property type="protein sequence ID" value="SAK71700.1"/>
    <property type="molecule type" value="Genomic_DNA"/>
</dbReference>
<reference evidence="5" key="1">
    <citation type="submission" date="2016-01" db="EMBL/GenBank/DDBJ databases">
        <authorList>
            <person name="Peeters C."/>
        </authorList>
    </citation>
    <scope>NUCLEOTIDE SEQUENCE [LARGE SCALE GENOMIC DNA]</scope>
    <source>
        <strain evidence="5">LMG 29323</strain>
    </source>
</reference>
<keyword evidence="3" id="KW-0804">Transcription</keyword>
<protein>
    <submittedName>
        <fullName evidence="5">AraC family transcriptional regulator</fullName>
    </submittedName>
</protein>
<dbReference type="PROSITE" id="PS01124">
    <property type="entry name" value="HTH_ARAC_FAMILY_2"/>
    <property type="match status" value="1"/>
</dbReference>
<dbReference type="InterPro" id="IPR032687">
    <property type="entry name" value="AraC-type_N"/>
</dbReference>
<dbReference type="Proteomes" id="UP000054911">
    <property type="component" value="Unassembled WGS sequence"/>
</dbReference>
<feature type="domain" description="HTH araC/xylS-type" evidence="4">
    <location>
        <begin position="267"/>
        <end position="365"/>
    </location>
</feature>
<dbReference type="SUPFAM" id="SSF46689">
    <property type="entry name" value="Homeodomain-like"/>
    <property type="match status" value="1"/>
</dbReference>
<evidence type="ECO:0000313" key="5">
    <source>
        <dbReference type="EMBL" id="SAK71700.1"/>
    </source>
</evidence>
<comment type="caution">
    <text evidence="5">The sequence shown here is derived from an EMBL/GenBank/DDBJ whole genome shotgun (WGS) entry which is preliminary data.</text>
</comment>
<dbReference type="Pfam" id="PF12625">
    <property type="entry name" value="Arabinose_bd"/>
    <property type="match status" value="1"/>
</dbReference>
<sequence>MSNVDKNITKAIVVIPCRRRNLFPIALPVEFDDLDMAIFVRSASLIKYSTIARAVGIDPVCKVREAGLDPVCLSAPDLRIPESGLASVFEESARSSELRSLGVRIGEAWRLSDFGAVSLYLQHQPTLRHVLEQIEQYRHMLSDSVSIRVADFGEMSLVHVVLVTGRPDPGRDIVELTVGAVFNLIRGILGAQWKARGVYFAHAAPESMRFHRPFLGPNVEFDSEFDAIALTREELDRPNPLGDATLARYAKELLDLRLPARAASITDEVRRALHILLPQGHGAIERVGQRLGFAPRTLQRQLEQAGQSFSALVNEVRGELAMRYLGNRRHAVSDIAILVGFSEVSAFSRWFSAEFGKPPTRWRTEYLADNAKEAH</sequence>
<dbReference type="AlphaFoldDB" id="A0A158BNY7"/>
<evidence type="ECO:0000256" key="2">
    <source>
        <dbReference type="ARBA" id="ARBA00023125"/>
    </source>
</evidence>
<accession>A0A158BNY7</accession>
<dbReference type="GO" id="GO:0005829">
    <property type="term" value="C:cytosol"/>
    <property type="evidence" value="ECO:0007669"/>
    <property type="project" value="TreeGrafter"/>
</dbReference>
<evidence type="ECO:0000256" key="3">
    <source>
        <dbReference type="ARBA" id="ARBA00023163"/>
    </source>
</evidence>
<evidence type="ECO:0000256" key="1">
    <source>
        <dbReference type="ARBA" id="ARBA00023015"/>
    </source>
</evidence>
<dbReference type="InterPro" id="IPR018060">
    <property type="entry name" value="HTH_AraC"/>
</dbReference>
<keyword evidence="1" id="KW-0805">Transcription regulation</keyword>
<dbReference type="GO" id="GO:0003700">
    <property type="term" value="F:DNA-binding transcription factor activity"/>
    <property type="evidence" value="ECO:0007669"/>
    <property type="project" value="InterPro"/>
</dbReference>
<dbReference type="PANTHER" id="PTHR47894:SF4">
    <property type="entry name" value="HTH-TYPE TRANSCRIPTIONAL REGULATOR GADX"/>
    <property type="match status" value="1"/>
</dbReference>
<keyword evidence="6" id="KW-1185">Reference proteome</keyword>
<proteinExistence type="predicted"/>
<dbReference type="PANTHER" id="PTHR47894">
    <property type="entry name" value="HTH-TYPE TRANSCRIPTIONAL REGULATOR GADX"/>
    <property type="match status" value="1"/>
</dbReference>
<gene>
    <name evidence="5" type="ORF">AWB80_03841</name>
</gene>
<evidence type="ECO:0000313" key="6">
    <source>
        <dbReference type="Proteomes" id="UP000054911"/>
    </source>
</evidence>
<dbReference type="GO" id="GO:0000976">
    <property type="term" value="F:transcription cis-regulatory region binding"/>
    <property type="evidence" value="ECO:0007669"/>
    <property type="project" value="TreeGrafter"/>
</dbReference>
<organism evidence="5 6">
    <name type="scientific">Caballeronia pedi</name>
    <dbReference type="NCBI Taxonomy" id="1777141"/>
    <lineage>
        <taxon>Bacteria</taxon>
        <taxon>Pseudomonadati</taxon>
        <taxon>Pseudomonadota</taxon>
        <taxon>Betaproteobacteria</taxon>
        <taxon>Burkholderiales</taxon>
        <taxon>Burkholderiaceae</taxon>
        <taxon>Caballeronia</taxon>
    </lineage>
</organism>
<keyword evidence="2" id="KW-0238">DNA-binding</keyword>
<name>A0A158BNY7_9BURK</name>
<dbReference type="STRING" id="1777141.AWB80_03841"/>
<dbReference type="Pfam" id="PF12833">
    <property type="entry name" value="HTH_18"/>
    <property type="match status" value="1"/>
</dbReference>
<dbReference type="SMART" id="SM00342">
    <property type="entry name" value="HTH_ARAC"/>
    <property type="match status" value="1"/>
</dbReference>